<dbReference type="InterPro" id="IPR000620">
    <property type="entry name" value="EamA_dom"/>
</dbReference>
<evidence type="ECO:0000256" key="1">
    <source>
        <dbReference type="ARBA" id="ARBA00004651"/>
    </source>
</evidence>
<feature type="domain" description="EamA" evidence="7">
    <location>
        <begin position="154"/>
        <end position="282"/>
    </location>
</feature>
<evidence type="ECO:0000256" key="5">
    <source>
        <dbReference type="ARBA" id="ARBA00023136"/>
    </source>
</evidence>
<feature type="transmembrane region" description="Helical" evidence="6">
    <location>
        <begin position="149"/>
        <end position="172"/>
    </location>
</feature>
<dbReference type="PANTHER" id="PTHR32322">
    <property type="entry name" value="INNER MEMBRANE TRANSPORTER"/>
    <property type="match status" value="1"/>
</dbReference>
<dbReference type="SUPFAM" id="SSF103481">
    <property type="entry name" value="Multidrug resistance efflux transporter EmrE"/>
    <property type="match status" value="2"/>
</dbReference>
<accession>A0A5A8F2X0</accession>
<dbReference type="Gene3D" id="1.10.3730.20">
    <property type="match status" value="1"/>
</dbReference>
<feature type="transmembrane region" description="Helical" evidence="6">
    <location>
        <begin position="69"/>
        <end position="90"/>
    </location>
</feature>
<dbReference type="InterPro" id="IPR050638">
    <property type="entry name" value="AA-Vitamin_Transporters"/>
</dbReference>
<feature type="transmembrane region" description="Helical" evidence="6">
    <location>
        <begin position="184"/>
        <end position="206"/>
    </location>
</feature>
<dbReference type="GO" id="GO:0005886">
    <property type="term" value="C:plasma membrane"/>
    <property type="evidence" value="ECO:0007669"/>
    <property type="project" value="UniProtKB-SubCell"/>
</dbReference>
<sequence>MENRFLKGIVFSILSALCFASLAIFAKLGYIKGYKTNTLLFYRFFFATLIFFVFILFKDKRLFLIDKTGLLKCFIVGFLFYGLQASFFFLSVKYIGASMTSFILYMYPFVVTVLSVIIFRQRIERIIIATLIVTFTGIVFIFFDMLNFHLPIVGVMFGLLAMLTFSSYLIVVQLFLKDLNSFTFTFYVLLFGTLFFGLFGFNNINILFWNDLFYFVMLGLIPTSLGIILLYVAVDKIGSSLVSIFSTIEPFATLLFSYIFFQERVGFFQLIGGILIISGIILPNIYRMKVYGWENKRVSG</sequence>
<protein>
    <submittedName>
        <fullName evidence="8">DMT family transporter</fullName>
    </submittedName>
</protein>
<evidence type="ECO:0000259" key="7">
    <source>
        <dbReference type="Pfam" id="PF00892"/>
    </source>
</evidence>
<reference evidence="8 9" key="1">
    <citation type="submission" date="2019-06" db="EMBL/GenBank/DDBJ databases">
        <title>Genomic insights into carbon and energy metabolism of Deferribacter autotrophicus revealed new metabolic traits in the phylum Deferribacteres.</title>
        <authorList>
            <person name="Slobodkin A.I."/>
            <person name="Slobodkina G.B."/>
            <person name="Allioux M."/>
            <person name="Alain K."/>
            <person name="Jebbar M."/>
            <person name="Shadrin V."/>
            <person name="Kublanov I.V."/>
            <person name="Toshchakov S.V."/>
            <person name="Bonch-Osmolovskaya E.A."/>
        </authorList>
    </citation>
    <scope>NUCLEOTIDE SEQUENCE [LARGE SCALE GENOMIC DNA]</scope>
    <source>
        <strain evidence="8 9">SL50</strain>
    </source>
</reference>
<feature type="transmembrane region" description="Helical" evidence="6">
    <location>
        <begin position="241"/>
        <end position="261"/>
    </location>
</feature>
<dbReference type="EMBL" id="VFJB01000004">
    <property type="protein sequence ID" value="KAA0258347.1"/>
    <property type="molecule type" value="Genomic_DNA"/>
</dbReference>
<dbReference type="Pfam" id="PF00892">
    <property type="entry name" value="EamA"/>
    <property type="match status" value="2"/>
</dbReference>
<feature type="transmembrane region" description="Helical" evidence="6">
    <location>
        <begin position="39"/>
        <end position="57"/>
    </location>
</feature>
<evidence type="ECO:0000256" key="4">
    <source>
        <dbReference type="ARBA" id="ARBA00022989"/>
    </source>
</evidence>
<evidence type="ECO:0000313" key="9">
    <source>
        <dbReference type="Proteomes" id="UP000322876"/>
    </source>
</evidence>
<comment type="subcellular location">
    <subcellularLocation>
        <location evidence="1">Cell membrane</location>
        <topology evidence="1">Multi-pass membrane protein</topology>
    </subcellularLocation>
</comment>
<dbReference type="InterPro" id="IPR037185">
    <property type="entry name" value="EmrE-like"/>
</dbReference>
<proteinExistence type="predicted"/>
<dbReference type="PANTHER" id="PTHR32322:SF18">
    <property type="entry name" value="S-ADENOSYLMETHIONINE_S-ADENOSYLHOMOCYSTEINE TRANSPORTER"/>
    <property type="match status" value="1"/>
</dbReference>
<gene>
    <name evidence="8" type="ORF">FHQ18_04090</name>
</gene>
<keyword evidence="2" id="KW-1003">Cell membrane</keyword>
<evidence type="ECO:0000313" key="8">
    <source>
        <dbReference type="EMBL" id="KAA0258347.1"/>
    </source>
</evidence>
<keyword evidence="9" id="KW-1185">Reference proteome</keyword>
<dbReference type="RefSeq" id="WP_149265904.1">
    <property type="nucleotide sequence ID" value="NZ_VFJB01000004.1"/>
</dbReference>
<feature type="transmembrane region" description="Helical" evidence="6">
    <location>
        <begin position="212"/>
        <end position="234"/>
    </location>
</feature>
<evidence type="ECO:0000256" key="6">
    <source>
        <dbReference type="SAM" id="Phobius"/>
    </source>
</evidence>
<comment type="caution">
    <text evidence="8">The sequence shown here is derived from an EMBL/GenBank/DDBJ whole genome shotgun (WGS) entry which is preliminary data.</text>
</comment>
<feature type="transmembrane region" description="Helical" evidence="6">
    <location>
        <begin position="267"/>
        <end position="286"/>
    </location>
</feature>
<evidence type="ECO:0000256" key="3">
    <source>
        <dbReference type="ARBA" id="ARBA00022692"/>
    </source>
</evidence>
<feature type="transmembrane region" description="Helical" evidence="6">
    <location>
        <begin position="102"/>
        <end position="119"/>
    </location>
</feature>
<keyword evidence="3 6" id="KW-0812">Transmembrane</keyword>
<name>A0A5A8F2X0_9BACT</name>
<keyword evidence="4 6" id="KW-1133">Transmembrane helix</keyword>
<dbReference type="AlphaFoldDB" id="A0A5A8F2X0"/>
<organism evidence="8 9">
    <name type="scientific">Deferribacter autotrophicus</name>
    <dbReference type="NCBI Taxonomy" id="500465"/>
    <lineage>
        <taxon>Bacteria</taxon>
        <taxon>Pseudomonadati</taxon>
        <taxon>Deferribacterota</taxon>
        <taxon>Deferribacteres</taxon>
        <taxon>Deferribacterales</taxon>
        <taxon>Deferribacteraceae</taxon>
        <taxon>Deferribacter</taxon>
    </lineage>
</organism>
<feature type="domain" description="EamA" evidence="7">
    <location>
        <begin position="7"/>
        <end position="142"/>
    </location>
</feature>
<dbReference type="OrthoDB" id="1894884at2"/>
<dbReference type="Proteomes" id="UP000322876">
    <property type="component" value="Unassembled WGS sequence"/>
</dbReference>
<evidence type="ECO:0000256" key="2">
    <source>
        <dbReference type="ARBA" id="ARBA00022475"/>
    </source>
</evidence>
<feature type="transmembrane region" description="Helical" evidence="6">
    <location>
        <begin position="126"/>
        <end position="143"/>
    </location>
</feature>
<keyword evidence="5 6" id="KW-0472">Membrane</keyword>